<accession>A0ABT5X3E4</accession>
<evidence type="ECO:0000313" key="2">
    <source>
        <dbReference type="EMBL" id="MDF0480493.1"/>
    </source>
</evidence>
<name>A0ABT5X3E4_9ENTE</name>
<keyword evidence="1" id="KW-0812">Transmembrane</keyword>
<sequence length="141" mass="15302">MKNKLKGGLGIVLIVFIIAIFGMLLVGAIGGLLKLLGIQTVSTMSLIGFLLLYIAITWTLDAILDVTIRASCRAFQVPVNKGFFFFIVSDFLLEILVLKVLDSLMTSIVVPDATAILFATCGTVLTVLIEKKEGEWVHVES</sequence>
<keyword evidence="1" id="KW-1133">Transmembrane helix</keyword>
<dbReference type="EMBL" id="JAPDSH010000007">
    <property type="protein sequence ID" value="MDF0480493.1"/>
    <property type="molecule type" value="Genomic_DNA"/>
</dbReference>
<dbReference type="InterPro" id="IPR025912">
    <property type="entry name" value="YrvL"/>
</dbReference>
<dbReference type="Proteomes" id="UP001147148">
    <property type="component" value="Unassembled WGS sequence"/>
</dbReference>
<organism evidence="2 3">
    <name type="scientific">Vagococcus proximus</name>
    <dbReference type="NCBI Taxonomy" id="2991417"/>
    <lineage>
        <taxon>Bacteria</taxon>
        <taxon>Bacillati</taxon>
        <taxon>Bacillota</taxon>
        <taxon>Bacilli</taxon>
        <taxon>Lactobacillales</taxon>
        <taxon>Enterococcaceae</taxon>
        <taxon>Vagococcus</taxon>
    </lineage>
</organism>
<feature type="transmembrane region" description="Helical" evidence="1">
    <location>
        <begin position="45"/>
        <end position="63"/>
    </location>
</feature>
<evidence type="ECO:0000256" key="1">
    <source>
        <dbReference type="SAM" id="Phobius"/>
    </source>
</evidence>
<dbReference type="Pfam" id="PF14184">
    <property type="entry name" value="YrvL"/>
    <property type="match status" value="1"/>
</dbReference>
<evidence type="ECO:0000313" key="3">
    <source>
        <dbReference type="Proteomes" id="UP001147148"/>
    </source>
</evidence>
<proteinExistence type="predicted"/>
<dbReference type="RefSeq" id="WP_275472059.1">
    <property type="nucleotide sequence ID" value="NZ_JAPDSH010000007.1"/>
</dbReference>
<comment type="caution">
    <text evidence="2">The sequence shown here is derived from an EMBL/GenBank/DDBJ whole genome shotgun (WGS) entry which is preliminary data.</text>
</comment>
<feature type="transmembrane region" description="Helical" evidence="1">
    <location>
        <begin position="12"/>
        <end position="33"/>
    </location>
</feature>
<gene>
    <name evidence="2" type="ORF">OL233_09385</name>
</gene>
<keyword evidence="1" id="KW-0472">Membrane</keyword>
<feature type="transmembrane region" description="Helical" evidence="1">
    <location>
        <begin position="83"/>
        <end position="101"/>
    </location>
</feature>
<protein>
    <submittedName>
        <fullName evidence="2">YrvL family regulatory protein</fullName>
    </submittedName>
</protein>
<keyword evidence="3" id="KW-1185">Reference proteome</keyword>
<reference evidence="2" key="1">
    <citation type="submission" date="2022-10" db="EMBL/GenBank/DDBJ databases">
        <title>Vagococcus sp. isolated from poultry meat.</title>
        <authorList>
            <person name="Johansson P."/>
            <person name="Bjorkroth J."/>
        </authorList>
    </citation>
    <scope>NUCLEOTIDE SEQUENCE</scope>
    <source>
        <strain evidence="2">PNs007</strain>
    </source>
</reference>
<feature type="transmembrane region" description="Helical" evidence="1">
    <location>
        <begin position="107"/>
        <end position="129"/>
    </location>
</feature>